<dbReference type="PROSITE" id="PS51755">
    <property type="entry name" value="OMPR_PHOB"/>
    <property type="match status" value="1"/>
</dbReference>
<evidence type="ECO:0000256" key="1">
    <source>
        <dbReference type="ARBA" id="ARBA00005820"/>
    </source>
</evidence>
<dbReference type="SUPFAM" id="SSF48452">
    <property type="entry name" value="TPR-like"/>
    <property type="match status" value="1"/>
</dbReference>
<evidence type="ECO:0000256" key="5">
    <source>
        <dbReference type="ARBA" id="ARBA00023163"/>
    </source>
</evidence>
<dbReference type="Proteomes" id="UP001604267">
    <property type="component" value="Unassembled WGS sequence"/>
</dbReference>
<accession>A0ABW7BJ59</accession>
<sequence>MAQFRMLGPLGVDPRVPGDRITVPRGPKVRKLLCLFLLHPGTIVTLNQIMEELWGEEAVDSAVPTVRTHVYHLRRVLAQRGAGGAQGAMIHTTSSGYVLDLRDDGTDVLSFRSSARRGADLLRAGNHAAAARELRSALSQWRGPALGDVCHGRVLEQEVVHLEGQRQDALHQRIIADLNLGDHRRIIGELRRLVAAEPLNEWLYGCLIESLYHSGLRNEALRAYRQIRRTLDTELGLEPAPFLQEMQQMILDPATGAVPRFGSLMTKAFSTIA</sequence>
<dbReference type="CDD" id="cd00383">
    <property type="entry name" value="trans_reg_C"/>
    <property type="match status" value="1"/>
</dbReference>
<dbReference type="RefSeq" id="WP_392824476.1">
    <property type="nucleotide sequence ID" value="NZ_JBICYV010000025.1"/>
</dbReference>
<keyword evidence="2" id="KW-0902">Two-component regulatory system</keyword>
<feature type="domain" description="OmpR/PhoB-type" evidence="7">
    <location>
        <begin position="1"/>
        <end position="101"/>
    </location>
</feature>
<evidence type="ECO:0000313" key="8">
    <source>
        <dbReference type="EMBL" id="MFG3016103.1"/>
    </source>
</evidence>
<gene>
    <name evidence="8" type="ORF">ACGFZB_37775</name>
</gene>
<organism evidence="8 9">
    <name type="scientific">Streptomyces cinerochromogenes</name>
    <dbReference type="NCBI Taxonomy" id="66422"/>
    <lineage>
        <taxon>Bacteria</taxon>
        <taxon>Bacillati</taxon>
        <taxon>Actinomycetota</taxon>
        <taxon>Actinomycetes</taxon>
        <taxon>Kitasatosporales</taxon>
        <taxon>Streptomycetaceae</taxon>
        <taxon>Streptomyces</taxon>
    </lineage>
</organism>
<evidence type="ECO:0000256" key="3">
    <source>
        <dbReference type="ARBA" id="ARBA00023015"/>
    </source>
</evidence>
<dbReference type="SMART" id="SM00862">
    <property type="entry name" value="Trans_reg_C"/>
    <property type="match status" value="1"/>
</dbReference>
<reference evidence="8 9" key="1">
    <citation type="submission" date="2024-10" db="EMBL/GenBank/DDBJ databases">
        <title>The Natural Products Discovery Center: Release of the First 8490 Sequenced Strains for Exploring Actinobacteria Biosynthetic Diversity.</title>
        <authorList>
            <person name="Kalkreuter E."/>
            <person name="Kautsar S.A."/>
            <person name="Yang D."/>
            <person name="Bader C.D."/>
            <person name="Teijaro C.N."/>
            <person name="Fluegel L."/>
            <person name="Davis C.M."/>
            <person name="Simpson J.R."/>
            <person name="Lauterbach L."/>
            <person name="Steele A.D."/>
            <person name="Gui C."/>
            <person name="Meng S."/>
            <person name="Li G."/>
            <person name="Viehrig K."/>
            <person name="Ye F."/>
            <person name="Su P."/>
            <person name="Kiefer A.F."/>
            <person name="Nichols A."/>
            <person name="Cepeda A.J."/>
            <person name="Yan W."/>
            <person name="Fan B."/>
            <person name="Jiang Y."/>
            <person name="Adhikari A."/>
            <person name="Zheng C.-J."/>
            <person name="Schuster L."/>
            <person name="Cowan T.M."/>
            <person name="Smanski M.J."/>
            <person name="Chevrette M.G."/>
            <person name="De Carvalho L.P.S."/>
            <person name="Shen B."/>
        </authorList>
    </citation>
    <scope>NUCLEOTIDE SEQUENCE [LARGE SCALE GENOMIC DNA]</scope>
    <source>
        <strain evidence="8 9">NPDC048320</strain>
    </source>
</reference>
<evidence type="ECO:0000256" key="4">
    <source>
        <dbReference type="ARBA" id="ARBA00023125"/>
    </source>
</evidence>
<evidence type="ECO:0000259" key="7">
    <source>
        <dbReference type="PROSITE" id="PS51755"/>
    </source>
</evidence>
<dbReference type="InterPro" id="IPR016032">
    <property type="entry name" value="Sig_transdc_resp-reg_C-effctor"/>
</dbReference>
<dbReference type="InterPro" id="IPR001867">
    <property type="entry name" value="OmpR/PhoB-type_DNA-bd"/>
</dbReference>
<dbReference type="SUPFAM" id="SSF46894">
    <property type="entry name" value="C-terminal effector domain of the bipartite response regulators"/>
    <property type="match status" value="1"/>
</dbReference>
<feature type="DNA-binding region" description="OmpR/PhoB-type" evidence="6">
    <location>
        <begin position="1"/>
        <end position="101"/>
    </location>
</feature>
<keyword evidence="4 6" id="KW-0238">DNA-binding</keyword>
<dbReference type="InterPro" id="IPR011990">
    <property type="entry name" value="TPR-like_helical_dom_sf"/>
</dbReference>
<dbReference type="PANTHER" id="PTHR35807:SF1">
    <property type="entry name" value="TRANSCRIPTIONAL REGULATOR REDD"/>
    <property type="match status" value="1"/>
</dbReference>
<name>A0ABW7BJ59_9ACTN</name>
<dbReference type="PANTHER" id="PTHR35807">
    <property type="entry name" value="TRANSCRIPTIONAL REGULATOR REDD-RELATED"/>
    <property type="match status" value="1"/>
</dbReference>
<comment type="similarity">
    <text evidence="1">Belongs to the AfsR/DnrI/RedD regulatory family.</text>
</comment>
<dbReference type="SMART" id="SM01043">
    <property type="entry name" value="BTAD"/>
    <property type="match status" value="1"/>
</dbReference>
<comment type="caution">
    <text evidence="8">The sequence shown here is derived from an EMBL/GenBank/DDBJ whole genome shotgun (WGS) entry which is preliminary data.</text>
</comment>
<keyword evidence="9" id="KW-1185">Reference proteome</keyword>
<proteinExistence type="inferred from homology"/>
<dbReference type="EMBL" id="JBICYV010000025">
    <property type="protein sequence ID" value="MFG3016103.1"/>
    <property type="molecule type" value="Genomic_DNA"/>
</dbReference>
<keyword evidence="3" id="KW-0805">Transcription regulation</keyword>
<dbReference type="InterPro" id="IPR005158">
    <property type="entry name" value="BTAD"/>
</dbReference>
<keyword evidence="5" id="KW-0804">Transcription</keyword>
<dbReference type="InterPro" id="IPR051677">
    <property type="entry name" value="AfsR-DnrI-RedD_regulator"/>
</dbReference>
<dbReference type="InterPro" id="IPR036388">
    <property type="entry name" value="WH-like_DNA-bd_sf"/>
</dbReference>
<dbReference type="Pfam" id="PF00486">
    <property type="entry name" value="Trans_reg_C"/>
    <property type="match status" value="1"/>
</dbReference>
<protein>
    <submittedName>
        <fullName evidence="8">BTAD domain-containing putative transcriptional regulator</fullName>
    </submittedName>
</protein>
<dbReference type="CDD" id="cd15831">
    <property type="entry name" value="BTAD"/>
    <property type="match status" value="1"/>
</dbReference>
<evidence type="ECO:0000256" key="6">
    <source>
        <dbReference type="PROSITE-ProRule" id="PRU01091"/>
    </source>
</evidence>
<dbReference type="Gene3D" id="1.10.10.10">
    <property type="entry name" value="Winged helix-like DNA-binding domain superfamily/Winged helix DNA-binding domain"/>
    <property type="match status" value="1"/>
</dbReference>
<dbReference type="Pfam" id="PF03704">
    <property type="entry name" value="BTAD"/>
    <property type="match status" value="1"/>
</dbReference>
<dbReference type="Gene3D" id="1.25.40.10">
    <property type="entry name" value="Tetratricopeptide repeat domain"/>
    <property type="match status" value="1"/>
</dbReference>
<evidence type="ECO:0000313" key="9">
    <source>
        <dbReference type="Proteomes" id="UP001604267"/>
    </source>
</evidence>
<evidence type="ECO:0000256" key="2">
    <source>
        <dbReference type="ARBA" id="ARBA00023012"/>
    </source>
</evidence>